<feature type="non-terminal residue" evidence="1">
    <location>
        <position position="1"/>
    </location>
</feature>
<dbReference type="EMBL" id="CM024802">
    <property type="protein sequence ID" value="KAG8011025.1"/>
    <property type="molecule type" value="Genomic_DNA"/>
</dbReference>
<evidence type="ECO:0000313" key="2">
    <source>
        <dbReference type="Proteomes" id="UP000805704"/>
    </source>
</evidence>
<name>A0ACB7FAI6_NIBAL</name>
<organism evidence="1 2">
    <name type="scientific">Nibea albiflora</name>
    <name type="common">Yellow drum</name>
    <name type="synonym">Corvina albiflora</name>
    <dbReference type="NCBI Taxonomy" id="240163"/>
    <lineage>
        <taxon>Eukaryota</taxon>
        <taxon>Metazoa</taxon>
        <taxon>Chordata</taxon>
        <taxon>Craniata</taxon>
        <taxon>Vertebrata</taxon>
        <taxon>Euteleostomi</taxon>
        <taxon>Actinopterygii</taxon>
        <taxon>Neopterygii</taxon>
        <taxon>Teleostei</taxon>
        <taxon>Neoteleostei</taxon>
        <taxon>Acanthomorphata</taxon>
        <taxon>Eupercaria</taxon>
        <taxon>Sciaenidae</taxon>
        <taxon>Nibea</taxon>
    </lineage>
</organism>
<proteinExistence type="predicted"/>
<dbReference type="Proteomes" id="UP000805704">
    <property type="component" value="Chromosome 14"/>
</dbReference>
<keyword evidence="2" id="KW-1185">Reference proteome</keyword>
<accession>A0ACB7FAI6</accession>
<sequence length="2983" mass="339519">LKTKLCLLMLFRVTDLNVFVCSREESAENTEPVELFWKADKKSIHQIDDGNSTKSFSFDRVFTAEETTNQLYQDIAKPLVVSSVQGYNGTIFAYGQTSSGKTFTMMGSDRFPGVIPLAVEDVFQTIKNCPKKEFLLRVSYMEIYNETVTDLLVDSWKRKPLEVRETINKNIFVADLTEELVTSPAQALAWIRKGEKNRHYGKTKMNQRSSRSHTIFRMILESRERSDPASGENADGAIIVSHLNLVDLAGSERASQTGAEGARFKEGCNINRSLFTLGQVIKKLTDESQKGFTNYRDSKLTRILQNSLGGNAKTVIICTITPVTLDETLSTLQFASTAKKMKNDPHVTEVSDDGALLKRYRNEIVDLKRRLHEASVSSVTQTTATEKEVLSQLLQEKDQLQRDQEDRIKNLTKLLVTSSNLVPVHKMPKRRVTWGGKMLRLARPSVCGGSSDLSFAESFTRKRKADRSCLMELGEDDEDFDAQWEIPDEPPDDMEMSQSSVTMRSFGDSPKDFVSPDRMRELSGKVSNLEQQLEMVSQQKEEAITKIETLDGRVAELELQLQTEAQQKHEALEKIQTVEEKAAEVELQLQAEAEQKHEALEKIQSVEEKAAQLELQLQTEAEQKQEALEKIQSVELQLQTEAEQKHEAAEKVEMLEFQVADLERRLEEQSHTLSESGTDEQMRREFAETIQLCETLASEKDMVAGERDYLKQELGMFIEQIESLEKEKATLSQELKDRRELDEFKSLEEEFRKEHENELQNEISSLKKAVESSELQCLELQNKLETLSEELKRKGDFVEELQSMNGKDLVQEVAKLRRSLDDAEGLSRDTKKEWAVLRSQNIALEETTVTLTASYEKLDTEVTSLRAQLETEKSRYRKMQNDLQKELNVAFDENTKLTTLLDGKVPKNLIDSVELERTVANLNKELAVSREAEGALRAQLEEVASLQAVSDQVDNLTKQVCELTEELCAVQTHRDSLLSAQTLHQDEAQQLRDSLQTSQDEILKIQADFSAAALREQELSQQLMVTIEETGLKLEESERHRASLEEKLNEMLQLVKDLEEKLADSEVSRSTEEEISKELQEQLNQLTEELRCVQSEKDQSAGVQSSAEEMEKLLSTVTSLTAERDQLRNELQVAVEMQVLVQSLQDELQEQRQKSSDQDKLIEQKESDILSLSQELQSVRSEKDTLQMASVQSSEEMEKLLSAVASITADRDQLKIDLQENVDMMIENQEELRAALEKNCQQKERIKQLEAALTSKQDGVPSEMSEQQEELQTQIKTLTEQLERAQAERDSLLSEKEAGSPTSTEEMEKLLCRVTSLSEERDQLQEILEGLRQEKNELRAQLEDRMETQQTEMWTLTEKLRSIEAERDSLLSEKEAGSPTSTEEMEKLLCRVTSLSEERDQLQEILEGLRQEKNELRAQLEDRMETQQTEMWTLTEKLRSIEAERDSLLSEKEAGSPTSTEEMEKLLCRVTSLSEERDQLQEILEGLRQEKNELRAQLEDRMEMVAEAHCGFNQPEMLPSGLQAHDETVTQLEQEIQRLQTTLQAESEKKTQLEGDLQRNMEMAAETQSLLHSLQQQLQEQSQRNTELERQSQERQAELQQQAEETLCLLHSLQEELNEQKQKSSDQMKLCEQKESDLELQTKALSEQLERAQAERDSLLSEKEAGSPTSTEEMEKLLCRVTSLSEERDQLQEILEGLRQEKNELRAQLEDRMETQQTEMWTLTEKLRSIEAERDSLLSEKEAGSPTSTEEMEKLLCRVTSLSEERDQLQEILEGLRQEKNELRAQLEDRMDTQQTEVAQLTLCLQTVTEHKKQLEDDLQQSVNTASMTQDLLKSTQEELCEQRQMNSDLQKRSEEKECCSDQQIKNLTEKLRSIEAERDSLLSEKEAGSQTSTEEMEKLLCRVTSLSEESDQLQEILEGLRQEKNELRAQLEDRMETQQTEMKTLTEKLSRIEAERDTLLSEKEAGAQTDQLQENLEALRQEKNELRAQLEDRMEMVQQLEQKLQMSREKQTCFEAQANTSQQLLSEANTTISALQQQLSSLDQSTGGAKEMLTSRLQDSTGQLQESFRRFQHFVDTCSKYNSSVLEKALTVPCSLKNPYMTPLPKSTTNTYSALCQLGVQTVQSLGNIMEHLQVRAQGYRNLFEELVKKDLAVFEERRLQDVLLCRVQAPSLSVKDEDFHALWEPRLTELLDKRRLYLQKMGNISEKLWASVAFFPSELSIEVRERERFTEQLQAVFNKQPVNYSELDSVLSCEMERRSAVVHSRKRTLQGIIDEQSLCDELKQLEAQADSQLREERSKNSTLLQALEGAPVKTELSLLKDNQQLQLQLQKTAEKVEALCAKNEQLEDSQIKANNTVANHKQATQLLQTKLQDTRAQVEEQESMIQTLRSKLRESEKNASPSAAQLEKLQNKLFKMEVELTSTSDKHQQEIQRMTTLLNEKEDSVRKLKETLRKTQQQGEESFLQGEDLHARLTNPRGVVIKSSILQEKTKLEEEIKQLQLKITELESLVSSQHAEISKWKSRAIRLKGKTKPEMDRPPSPCTPTKRGLPMTSDSYNLLSSPKKFLVTPKKVLASPRKVLDSPRKVLESPRKLLDSPKVSLLDSPKSRFFDVGGSSELLSRTYPKQFFDNSSLGTIPAGSGHIMAMRSEAREQVEVEEEENFGPQPLCRLEQCGISASDIKKLEDAGFHTIEAVAYAPKKELLNIKGISEAKADKIITEAAKLVPMGFTTATEFHQRRAEIIQISTGSKELDKLLQGGIETGSITEMFGEFRTGKTQLCHTLAVTCQLPIDQGGGEGKAMYIDTEGTFRPERLLAVAERYGLVGSDVLDNVAYARAFNTDHQTQLLYQASAMMAESRYALLIVDSATALYRTDYSGRGELSARQGHLGRFLRMLLRLADEFGVAVVITNQVVAQVDGAAMFSADPKKPIGGNIMAHASTTRLYLRKGRGETRICKIYDSPCLPEAEAMFAINADGVGDAKD</sequence>
<evidence type="ECO:0000313" key="1">
    <source>
        <dbReference type="EMBL" id="KAG8011025.1"/>
    </source>
</evidence>
<gene>
    <name evidence="1" type="primary">RAD51-B</name>
    <name evidence="1" type="ORF">GBF38_005666</name>
</gene>
<reference evidence="1" key="1">
    <citation type="submission" date="2020-04" db="EMBL/GenBank/DDBJ databases">
        <title>A chromosome-scale assembly and high-density genetic map of the yellow drum (Nibea albiflora) genome.</title>
        <authorList>
            <person name="Xu D."/>
            <person name="Zhang W."/>
            <person name="Chen R."/>
            <person name="Tan P."/>
            <person name="Wang L."/>
            <person name="Song H."/>
            <person name="Tian L."/>
            <person name="Zhu Q."/>
            <person name="Wang B."/>
        </authorList>
    </citation>
    <scope>NUCLEOTIDE SEQUENCE</scope>
    <source>
        <strain evidence="1">ZJHYS-2018</strain>
    </source>
</reference>
<protein>
    <submittedName>
        <fullName evidence="1">DNA repair protein RAD51-like protein B</fullName>
    </submittedName>
</protein>
<comment type="caution">
    <text evidence="1">The sequence shown here is derived from an EMBL/GenBank/DDBJ whole genome shotgun (WGS) entry which is preliminary data.</text>
</comment>